<evidence type="ECO:0000259" key="1">
    <source>
        <dbReference type="Pfam" id="PF00535"/>
    </source>
</evidence>
<keyword evidence="5" id="KW-1185">Reference proteome</keyword>
<dbReference type="EMBL" id="JAAHBZ010000014">
    <property type="protein sequence ID" value="NES31032.1"/>
    <property type="molecule type" value="Genomic_DNA"/>
</dbReference>
<dbReference type="Pfam" id="PF22181">
    <property type="entry name" value="TarS_linker"/>
    <property type="match status" value="1"/>
</dbReference>
<name>A0AAJ2ZJ84_9ACTN</name>
<dbReference type="InterPro" id="IPR054028">
    <property type="entry name" value="TarS/TarP_linker"/>
</dbReference>
<feature type="domain" description="Glycosyltransferase 2-like" evidence="1">
    <location>
        <begin position="7"/>
        <end position="166"/>
    </location>
</feature>
<dbReference type="SUPFAM" id="SSF53448">
    <property type="entry name" value="Nucleotide-diphospho-sugar transferases"/>
    <property type="match status" value="1"/>
</dbReference>
<dbReference type="Proteomes" id="UP000477779">
    <property type="component" value="Unassembled WGS sequence"/>
</dbReference>
<reference evidence="4 5" key="1">
    <citation type="submission" date="2019-10" db="EMBL/GenBank/DDBJ databases">
        <title>Genome Sequence of Micromonospora terminaliae DSM 101760.</title>
        <authorList>
            <person name="Guo L."/>
        </authorList>
    </citation>
    <scope>NUCLEOTIDE SEQUENCE [LARGE SCALE GENOMIC DNA]</scope>
    <source>
        <strain evidence="4 5">DSM 101760</strain>
    </source>
</reference>
<evidence type="ECO:0000313" key="4">
    <source>
        <dbReference type="EMBL" id="QGL46279.1"/>
    </source>
</evidence>
<sequence length="520" mass="57305">MTQPDVTVVIAVYNTMPDLTTCLESLVNQTIGHDRLEIVAVDDGSTDGSGAELDRFAAAHPDVIKVRHQDNSGGPAAPSNRALELATGRYVFFIGADDHLGPEALERMVAAADRWGSDVVLGRMVGVNKRYVHQEIFERTRSDVDLFTSALPFALSNTKLFRRELVERHNLRFPEDMAVGSDQPFTLEACFRAGRISVLADYDYYYAVKRLNAGNITYRSDHLARLDCAERVVRFVAGLIEPGERRDAVLRRHFAWELTKLFRSDYLELEPDAQEQIRGRVGKLVREHLTDRIRDGLEIAARVRLGTAAYGRRADLLAIIGQDPKDGLPPTVVKDQHWYAAYPGFGDPESGVADEWFELDTSATRWLARLDAVSVRWVTGADGDRGIQVFARSPRSDLAELVGGDLSVFVGDVEAAVRPLPPDPMGTTVDATFRVQDLVAALGPAGGTRAVRARVAGGPGTPLRGPRPATVQRVLHRDGGQFHLVTVTNNHRGQLAFTVSPVTLRRVVARLRRRLPLGGK</sequence>
<reference evidence="3 6" key="2">
    <citation type="submission" date="2020-02" db="EMBL/GenBank/DDBJ databases">
        <title>WGS of Micromonospora spp. isolated from hot spring.</title>
        <authorList>
            <person name="Thawai C."/>
        </authorList>
    </citation>
    <scope>NUCLEOTIDE SEQUENCE [LARGE SCALE GENOMIC DNA]</scope>
    <source>
        <strain evidence="3 6">TMS7</strain>
    </source>
</reference>
<proteinExistence type="predicted"/>
<protein>
    <submittedName>
        <fullName evidence="3">Glycosyltransferase</fullName>
    </submittedName>
</protein>
<evidence type="ECO:0000313" key="6">
    <source>
        <dbReference type="Proteomes" id="UP000477779"/>
    </source>
</evidence>
<dbReference type="GO" id="GO:0016758">
    <property type="term" value="F:hexosyltransferase activity"/>
    <property type="evidence" value="ECO:0007669"/>
    <property type="project" value="UniProtKB-ARBA"/>
</dbReference>
<dbReference type="Proteomes" id="UP000402241">
    <property type="component" value="Chromosome"/>
</dbReference>
<organism evidence="3 6">
    <name type="scientific">Micromonospora terminaliae</name>
    <dbReference type="NCBI Taxonomy" id="1914461"/>
    <lineage>
        <taxon>Bacteria</taxon>
        <taxon>Bacillati</taxon>
        <taxon>Actinomycetota</taxon>
        <taxon>Actinomycetes</taxon>
        <taxon>Micromonosporales</taxon>
        <taxon>Micromonosporaceae</taxon>
        <taxon>Micromonospora</taxon>
    </lineage>
</organism>
<evidence type="ECO:0000313" key="3">
    <source>
        <dbReference type="EMBL" id="NES31032.1"/>
    </source>
</evidence>
<dbReference type="Gene3D" id="3.90.550.10">
    <property type="entry name" value="Spore Coat Polysaccharide Biosynthesis Protein SpsA, Chain A"/>
    <property type="match status" value="1"/>
</dbReference>
<accession>A0AAJ2ZJ84</accession>
<evidence type="ECO:0000259" key="2">
    <source>
        <dbReference type="Pfam" id="PF22181"/>
    </source>
</evidence>
<dbReference type="EMBL" id="CP045309">
    <property type="protein sequence ID" value="QGL46279.1"/>
    <property type="molecule type" value="Genomic_DNA"/>
</dbReference>
<dbReference type="InterPro" id="IPR029044">
    <property type="entry name" value="Nucleotide-diphossugar_trans"/>
</dbReference>
<dbReference type="RefSeq" id="WP_154225651.1">
    <property type="nucleotide sequence ID" value="NZ_CP045309.1"/>
</dbReference>
<dbReference type="AlphaFoldDB" id="A0AAJ2ZJ84"/>
<dbReference type="PANTHER" id="PTHR22916">
    <property type="entry name" value="GLYCOSYLTRANSFERASE"/>
    <property type="match status" value="1"/>
</dbReference>
<dbReference type="InterPro" id="IPR001173">
    <property type="entry name" value="Glyco_trans_2-like"/>
</dbReference>
<dbReference type="CDD" id="cd00761">
    <property type="entry name" value="Glyco_tranf_GTA_type"/>
    <property type="match status" value="1"/>
</dbReference>
<evidence type="ECO:0000313" key="5">
    <source>
        <dbReference type="Proteomes" id="UP000402241"/>
    </source>
</evidence>
<dbReference type="PANTHER" id="PTHR22916:SF3">
    <property type="entry name" value="UDP-GLCNAC:BETAGAL BETA-1,3-N-ACETYLGLUCOSAMINYLTRANSFERASE-LIKE PROTEIN 1"/>
    <property type="match status" value="1"/>
</dbReference>
<feature type="domain" description="TarS/TarP linker" evidence="2">
    <location>
        <begin position="230"/>
        <end position="319"/>
    </location>
</feature>
<dbReference type="Pfam" id="PF00535">
    <property type="entry name" value="Glycos_transf_2"/>
    <property type="match status" value="1"/>
</dbReference>
<gene>
    <name evidence="3" type="ORF">G3561_26205</name>
    <name evidence="4" type="ORF">GCE86_03970</name>
</gene>